<dbReference type="Proteomes" id="UP000664521">
    <property type="component" value="Unassembled WGS sequence"/>
</dbReference>
<organism evidence="2 3">
    <name type="scientific">Heterodermia speciosa</name>
    <dbReference type="NCBI Taxonomy" id="116794"/>
    <lineage>
        <taxon>Eukaryota</taxon>
        <taxon>Fungi</taxon>
        <taxon>Dikarya</taxon>
        <taxon>Ascomycota</taxon>
        <taxon>Pezizomycotina</taxon>
        <taxon>Lecanoromycetes</taxon>
        <taxon>OSLEUM clade</taxon>
        <taxon>Lecanoromycetidae</taxon>
        <taxon>Caliciales</taxon>
        <taxon>Physciaceae</taxon>
        <taxon>Heterodermia</taxon>
    </lineage>
</organism>
<comment type="caution">
    <text evidence="2">The sequence shown here is derived from an EMBL/GenBank/DDBJ whole genome shotgun (WGS) entry which is preliminary data.</text>
</comment>
<evidence type="ECO:0000313" key="2">
    <source>
        <dbReference type="EMBL" id="CAF9933398.1"/>
    </source>
</evidence>
<feature type="compositionally biased region" description="Basic residues" evidence="1">
    <location>
        <begin position="26"/>
        <end position="36"/>
    </location>
</feature>
<gene>
    <name evidence="2" type="ORF">HETSPECPRED_008638</name>
</gene>
<feature type="compositionally biased region" description="Polar residues" evidence="1">
    <location>
        <begin position="1"/>
        <end position="10"/>
    </location>
</feature>
<keyword evidence="3" id="KW-1185">Reference proteome</keyword>
<dbReference type="EMBL" id="CAJPDS010000067">
    <property type="protein sequence ID" value="CAF9933398.1"/>
    <property type="molecule type" value="Genomic_DNA"/>
</dbReference>
<sequence length="228" mass="25111">MDDSLLSSEHSAPAVPSKHEATSLRKTSKLRKRNSRKCPNLAYIAMKLFYSSGSELSELSEAEIDSLKPVKGATFSALTGPANRHDVSKAADNDTQMDSLFLQDIADIAAEGRTVDPENHRTPSPTPDNPSTNPVPHTRPQHQVVHHPIRVTQKEIVLLKRMQAFVEEYEALKQALTTSKQQNGIKYTKLLKGLDRLVQQQLKNGVPRVAKSKAVASRKAEGAEKSEA</sequence>
<feature type="region of interest" description="Disordered" evidence="1">
    <location>
        <begin position="114"/>
        <end position="142"/>
    </location>
</feature>
<feature type="region of interest" description="Disordered" evidence="1">
    <location>
        <begin position="1"/>
        <end position="36"/>
    </location>
</feature>
<reference evidence="2" key="1">
    <citation type="submission" date="2021-03" db="EMBL/GenBank/DDBJ databases">
        <authorList>
            <person name="Tagirdzhanova G."/>
        </authorList>
    </citation>
    <scope>NUCLEOTIDE SEQUENCE</scope>
</reference>
<name>A0A8H3IUY0_9LECA</name>
<dbReference type="AlphaFoldDB" id="A0A8H3IUY0"/>
<evidence type="ECO:0000313" key="3">
    <source>
        <dbReference type="Proteomes" id="UP000664521"/>
    </source>
</evidence>
<protein>
    <submittedName>
        <fullName evidence="2">Uncharacterized protein</fullName>
    </submittedName>
</protein>
<proteinExistence type="predicted"/>
<accession>A0A8H3IUY0</accession>
<evidence type="ECO:0000256" key="1">
    <source>
        <dbReference type="SAM" id="MobiDB-lite"/>
    </source>
</evidence>